<keyword evidence="1" id="KW-0472">Membrane</keyword>
<feature type="transmembrane region" description="Helical" evidence="1">
    <location>
        <begin position="75"/>
        <end position="92"/>
    </location>
</feature>
<gene>
    <name evidence="2" type="ORF">COV54_03600</name>
</gene>
<organism evidence="2 3">
    <name type="scientific">Candidatus Jorgensenbacteria bacterium CG11_big_fil_rev_8_21_14_0_20_38_23</name>
    <dbReference type="NCBI Taxonomy" id="1974594"/>
    <lineage>
        <taxon>Bacteria</taxon>
        <taxon>Candidatus Joergenseniibacteriota</taxon>
    </lineage>
</organism>
<feature type="transmembrane region" description="Helical" evidence="1">
    <location>
        <begin position="6"/>
        <end position="28"/>
    </location>
</feature>
<name>A0A2H0NAQ6_9BACT</name>
<comment type="caution">
    <text evidence="2">The sequence shown here is derived from an EMBL/GenBank/DDBJ whole genome shotgun (WGS) entry which is preliminary data.</text>
</comment>
<evidence type="ECO:0000256" key="1">
    <source>
        <dbReference type="SAM" id="Phobius"/>
    </source>
</evidence>
<feature type="transmembrane region" description="Helical" evidence="1">
    <location>
        <begin position="35"/>
        <end position="55"/>
    </location>
</feature>
<dbReference type="EMBL" id="PCWR01000072">
    <property type="protein sequence ID" value="PIR05981.1"/>
    <property type="molecule type" value="Genomic_DNA"/>
</dbReference>
<proteinExistence type="predicted"/>
<keyword evidence="1" id="KW-0812">Transmembrane</keyword>
<protein>
    <submittedName>
        <fullName evidence="2">Uncharacterized protein</fullName>
    </submittedName>
</protein>
<sequence length="120" mass="12981">MGVNKFTAAEILLGSCLTLLVEFANWLLDLIGVGFVIMPVLKAMVWIMFTMWFIAKGDKFITKPARAITSYVSQALPIVPALLLAFLINVYMHNHPKIAKMAGGLGKGTVSGAVTKTAIK</sequence>
<evidence type="ECO:0000313" key="2">
    <source>
        <dbReference type="EMBL" id="PIR05981.1"/>
    </source>
</evidence>
<accession>A0A2H0NAQ6</accession>
<keyword evidence="1" id="KW-1133">Transmembrane helix</keyword>
<evidence type="ECO:0000313" key="3">
    <source>
        <dbReference type="Proteomes" id="UP000228867"/>
    </source>
</evidence>
<reference evidence="2 3" key="1">
    <citation type="submission" date="2017-09" db="EMBL/GenBank/DDBJ databases">
        <title>Depth-based differentiation of microbial function through sediment-hosted aquifers and enrichment of novel symbionts in the deep terrestrial subsurface.</title>
        <authorList>
            <person name="Probst A.J."/>
            <person name="Ladd B."/>
            <person name="Jarett J.K."/>
            <person name="Geller-Mcgrath D.E."/>
            <person name="Sieber C.M."/>
            <person name="Emerson J.B."/>
            <person name="Anantharaman K."/>
            <person name="Thomas B.C."/>
            <person name="Malmstrom R."/>
            <person name="Stieglmeier M."/>
            <person name="Klingl A."/>
            <person name="Woyke T."/>
            <person name="Ryan C.M."/>
            <person name="Banfield J.F."/>
        </authorList>
    </citation>
    <scope>NUCLEOTIDE SEQUENCE [LARGE SCALE GENOMIC DNA]</scope>
    <source>
        <strain evidence="2">CG11_big_fil_rev_8_21_14_0_20_38_23</strain>
    </source>
</reference>
<dbReference type="AlphaFoldDB" id="A0A2H0NAQ6"/>
<dbReference type="Proteomes" id="UP000228867">
    <property type="component" value="Unassembled WGS sequence"/>
</dbReference>